<feature type="signal peptide" evidence="1">
    <location>
        <begin position="1"/>
        <end position="21"/>
    </location>
</feature>
<feature type="chain" id="PRO_5012207223" description="Por secretion system C-terminal sorting domain-containing protein" evidence="1">
    <location>
        <begin position="22"/>
        <end position="194"/>
    </location>
</feature>
<dbReference type="RefSeq" id="WP_074224449.1">
    <property type="nucleotide sequence ID" value="NZ_FSRC01000001.1"/>
</dbReference>
<accession>A0A1N6E631</accession>
<name>A0A1N6E631_9BACT</name>
<evidence type="ECO:0000313" key="3">
    <source>
        <dbReference type="Proteomes" id="UP000185221"/>
    </source>
</evidence>
<dbReference type="OrthoDB" id="1492409at2"/>
<dbReference type="EMBL" id="FSRC01000001">
    <property type="protein sequence ID" value="SIN78387.1"/>
    <property type="molecule type" value="Genomic_DNA"/>
</dbReference>
<keyword evidence="3" id="KW-1185">Reference proteome</keyword>
<proteinExistence type="predicted"/>
<protein>
    <recommendedName>
        <fullName evidence="4">Por secretion system C-terminal sorting domain-containing protein</fullName>
    </recommendedName>
</protein>
<gene>
    <name evidence="2" type="ORF">SAMN05444394_1750</name>
</gene>
<dbReference type="AlphaFoldDB" id="A0A1N6E631"/>
<organism evidence="2 3">
    <name type="scientific">Algoriphagus halophilus</name>
    <dbReference type="NCBI Taxonomy" id="226505"/>
    <lineage>
        <taxon>Bacteria</taxon>
        <taxon>Pseudomonadati</taxon>
        <taxon>Bacteroidota</taxon>
        <taxon>Cytophagia</taxon>
        <taxon>Cytophagales</taxon>
        <taxon>Cyclobacteriaceae</taxon>
        <taxon>Algoriphagus</taxon>
    </lineage>
</organism>
<dbReference type="Proteomes" id="UP000185221">
    <property type="component" value="Unassembled WGS sequence"/>
</dbReference>
<keyword evidence="1" id="KW-0732">Signal</keyword>
<reference evidence="3" key="1">
    <citation type="submission" date="2016-11" db="EMBL/GenBank/DDBJ databases">
        <authorList>
            <person name="Varghese N."/>
            <person name="Submissions S."/>
        </authorList>
    </citation>
    <scope>NUCLEOTIDE SEQUENCE [LARGE SCALE GENOMIC DNA]</scope>
    <source>
        <strain evidence="3">DSM 15292</strain>
    </source>
</reference>
<sequence>MKTLFTLAMAGALSFSALANADDDLRALSDVNSNFKKINVLLKEGVGDAKIAIIDMNGHKLHQRKVHVKNDDLMVPYNLDELPCGEYQVRISTDDEEVVYTVETKERPIPTEELPLMAYGKLLDDDTINLAVIGLTEPGVEVKVKTEKGGRVIYEEYIDQPEGFKKDFSFNGINPEDIYLELTDALGRTRIIHF</sequence>
<evidence type="ECO:0008006" key="4">
    <source>
        <dbReference type="Google" id="ProtNLM"/>
    </source>
</evidence>
<evidence type="ECO:0000256" key="1">
    <source>
        <dbReference type="SAM" id="SignalP"/>
    </source>
</evidence>
<evidence type="ECO:0000313" key="2">
    <source>
        <dbReference type="EMBL" id="SIN78387.1"/>
    </source>
</evidence>